<protein>
    <submittedName>
        <fullName evidence="1">Uncharacterized protein</fullName>
    </submittedName>
</protein>
<name>A0AAW2EPE7_9HYME</name>
<proteinExistence type="predicted"/>
<dbReference type="Proteomes" id="UP001430953">
    <property type="component" value="Unassembled WGS sequence"/>
</dbReference>
<reference evidence="1 2" key="1">
    <citation type="submission" date="2023-03" db="EMBL/GenBank/DDBJ databases">
        <title>High recombination rates correlate with genetic variation in Cardiocondyla obscurior ants.</title>
        <authorList>
            <person name="Errbii M."/>
        </authorList>
    </citation>
    <scope>NUCLEOTIDE SEQUENCE [LARGE SCALE GENOMIC DNA]</scope>
    <source>
        <strain evidence="1">Alpha-2009</strain>
        <tissue evidence="1">Whole body</tissue>
    </source>
</reference>
<organism evidence="1 2">
    <name type="scientific">Cardiocondyla obscurior</name>
    <dbReference type="NCBI Taxonomy" id="286306"/>
    <lineage>
        <taxon>Eukaryota</taxon>
        <taxon>Metazoa</taxon>
        <taxon>Ecdysozoa</taxon>
        <taxon>Arthropoda</taxon>
        <taxon>Hexapoda</taxon>
        <taxon>Insecta</taxon>
        <taxon>Pterygota</taxon>
        <taxon>Neoptera</taxon>
        <taxon>Endopterygota</taxon>
        <taxon>Hymenoptera</taxon>
        <taxon>Apocrita</taxon>
        <taxon>Aculeata</taxon>
        <taxon>Formicoidea</taxon>
        <taxon>Formicidae</taxon>
        <taxon>Myrmicinae</taxon>
        <taxon>Cardiocondyla</taxon>
    </lineage>
</organism>
<accession>A0AAW2EPE7</accession>
<comment type="caution">
    <text evidence="1">The sequence shown here is derived from an EMBL/GenBank/DDBJ whole genome shotgun (WGS) entry which is preliminary data.</text>
</comment>
<evidence type="ECO:0000313" key="2">
    <source>
        <dbReference type="Proteomes" id="UP001430953"/>
    </source>
</evidence>
<keyword evidence="2" id="KW-1185">Reference proteome</keyword>
<dbReference type="AlphaFoldDB" id="A0AAW2EPE7"/>
<evidence type="ECO:0000313" key="1">
    <source>
        <dbReference type="EMBL" id="KAL0104204.1"/>
    </source>
</evidence>
<dbReference type="EMBL" id="JADYXP020000020">
    <property type="protein sequence ID" value="KAL0104204.1"/>
    <property type="molecule type" value="Genomic_DNA"/>
</dbReference>
<sequence>MNSFTAFIKFIYSDYFKYINVTGGEIDRFRFNGIGVFCSQTPHQSSSAANLRTRLPLLCAPKETPPVNGIAAPKLWQRRDAFVRATKNRLPHNYESFAVRMPLRWDGCLRFVASAFFL</sequence>
<gene>
    <name evidence="1" type="ORF">PUN28_017138</name>
</gene>